<evidence type="ECO:0000313" key="2">
    <source>
        <dbReference type="EMBL" id="KAA8541034.1"/>
    </source>
</evidence>
<accession>A0A5J5BEA6</accession>
<evidence type="ECO:0000313" key="3">
    <source>
        <dbReference type="Proteomes" id="UP000325577"/>
    </source>
</evidence>
<keyword evidence="3" id="KW-1185">Reference proteome</keyword>
<gene>
    <name evidence="2" type="ORF">F0562_024997</name>
</gene>
<proteinExistence type="predicted"/>
<evidence type="ECO:0000256" key="1">
    <source>
        <dbReference type="SAM" id="MobiDB-lite"/>
    </source>
</evidence>
<reference evidence="2 3" key="1">
    <citation type="submission" date="2019-09" db="EMBL/GenBank/DDBJ databases">
        <title>A chromosome-level genome assembly of the Chinese tupelo Nyssa sinensis.</title>
        <authorList>
            <person name="Yang X."/>
            <person name="Kang M."/>
            <person name="Yang Y."/>
            <person name="Xiong H."/>
            <person name="Wang M."/>
            <person name="Zhang Z."/>
            <person name="Wang Z."/>
            <person name="Wu H."/>
            <person name="Ma T."/>
            <person name="Liu J."/>
            <person name="Xi Z."/>
        </authorList>
    </citation>
    <scope>NUCLEOTIDE SEQUENCE [LARGE SCALE GENOMIC DNA]</scope>
    <source>
        <strain evidence="2">J267</strain>
        <tissue evidence="2">Leaf</tissue>
    </source>
</reference>
<feature type="region of interest" description="Disordered" evidence="1">
    <location>
        <begin position="1"/>
        <end position="20"/>
    </location>
</feature>
<dbReference type="EMBL" id="CM018036">
    <property type="protein sequence ID" value="KAA8541034.1"/>
    <property type="molecule type" value="Genomic_DNA"/>
</dbReference>
<dbReference type="Proteomes" id="UP000325577">
    <property type="component" value="Linkage Group LG13"/>
</dbReference>
<feature type="compositionally biased region" description="Basic and acidic residues" evidence="1">
    <location>
        <begin position="1"/>
        <end position="10"/>
    </location>
</feature>
<sequence length="92" mass="10062">MRNQRDKEVGTEIPAIPGGGPTKCPALLQIPAILLWSRSLRKSRTSSSTLSTTALNPQLLVSPSRGLVETLSTCRFFANLNPTDLLENDRKN</sequence>
<organism evidence="2 3">
    <name type="scientific">Nyssa sinensis</name>
    <dbReference type="NCBI Taxonomy" id="561372"/>
    <lineage>
        <taxon>Eukaryota</taxon>
        <taxon>Viridiplantae</taxon>
        <taxon>Streptophyta</taxon>
        <taxon>Embryophyta</taxon>
        <taxon>Tracheophyta</taxon>
        <taxon>Spermatophyta</taxon>
        <taxon>Magnoliopsida</taxon>
        <taxon>eudicotyledons</taxon>
        <taxon>Gunneridae</taxon>
        <taxon>Pentapetalae</taxon>
        <taxon>asterids</taxon>
        <taxon>Cornales</taxon>
        <taxon>Nyssaceae</taxon>
        <taxon>Nyssa</taxon>
    </lineage>
</organism>
<name>A0A5J5BEA6_9ASTE</name>
<dbReference type="AlphaFoldDB" id="A0A5J5BEA6"/>
<protein>
    <submittedName>
        <fullName evidence="2">Uncharacterized protein</fullName>
    </submittedName>
</protein>